<proteinExistence type="predicted"/>
<evidence type="ECO:0000313" key="2">
    <source>
        <dbReference type="Proteomes" id="UP000076502"/>
    </source>
</evidence>
<name>A0A154P494_DUFNO</name>
<protein>
    <submittedName>
        <fullName evidence="1">Uncharacterized protein</fullName>
    </submittedName>
</protein>
<dbReference type="EMBL" id="KQ434809">
    <property type="protein sequence ID" value="KZC06663.1"/>
    <property type="molecule type" value="Genomic_DNA"/>
</dbReference>
<dbReference type="Proteomes" id="UP000076502">
    <property type="component" value="Unassembled WGS sequence"/>
</dbReference>
<evidence type="ECO:0000313" key="1">
    <source>
        <dbReference type="EMBL" id="KZC06663.1"/>
    </source>
</evidence>
<reference evidence="1 2" key="1">
    <citation type="submission" date="2015-07" db="EMBL/GenBank/DDBJ databases">
        <title>The genome of Dufourea novaeangliae.</title>
        <authorList>
            <person name="Pan H."/>
            <person name="Kapheim K."/>
        </authorList>
    </citation>
    <scope>NUCLEOTIDE SEQUENCE [LARGE SCALE GENOMIC DNA]</scope>
    <source>
        <strain evidence="1">0120121106</strain>
        <tissue evidence="1">Whole body</tissue>
    </source>
</reference>
<dbReference type="AlphaFoldDB" id="A0A154P494"/>
<keyword evidence="2" id="KW-1185">Reference proteome</keyword>
<organism evidence="1 2">
    <name type="scientific">Dufourea novaeangliae</name>
    <name type="common">Sweat bee</name>
    <dbReference type="NCBI Taxonomy" id="178035"/>
    <lineage>
        <taxon>Eukaryota</taxon>
        <taxon>Metazoa</taxon>
        <taxon>Ecdysozoa</taxon>
        <taxon>Arthropoda</taxon>
        <taxon>Hexapoda</taxon>
        <taxon>Insecta</taxon>
        <taxon>Pterygota</taxon>
        <taxon>Neoptera</taxon>
        <taxon>Endopterygota</taxon>
        <taxon>Hymenoptera</taxon>
        <taxon>Apocrita</taxon>
        <taxon>Aculeata</taxon>
        <taxon>Apoidea</taxon>
        <taxon>Anthophila</taxon>
        <taxon>Halictidae</taxon>
        <taxon>Rophitinae</taxon>
        <taxon>Dufourea</taxon>
    </lineage>
</organism>
<accession>A0A154P494</accession>
<sequence length="69" mass="7749">MLVCEHDGSKVGDDVGVSVCSTFLDSSITATDFYVNRLPSHNKLFSQGPYFRMSENCDSGNKKKRKERD</sequence>
<gene>
    <name evidence="1" type="ORF">WN55_10574</name>
</gene>